<sequence length="158" mass="16698">MKGWFSSVAGLVLLSVSLLVSGCGILPRTAEVDPGIVSDMRGIGKVLAETKTKSTWRGLTTVSQVAIVDVGGTNTGDALHRATELLRERGWVVVAQGRSDWVVMTSREWGEARLAANSLEFIESTGDLDPAEQKAILQARKSAGSNAPVVLEANPADP</sequence>
<reference evidence="1" key="1">
    <citation type="submission" date="2021-02" db="EMBL/GenBank/DDBJ databases">
        <title>Draft genome sequence of Microbispora sp. RL4-1S isolated from rice leaves in Thailand.</title>
        <authorList>
            <person name="Muangham S."/>
            <person name="Duangmal K."/>
        </authorList>
    </citation>
    <scope>NUCLEOTIDE SEQUENCE</scope>
    <source>
        <strain evidence="1">RL4-1S</strain>
    </source>
</reference>
<dbReference type="RefSeq" id="WP_210155220.1">
    <property type="nucleotide sequence ID" value="NZ_JAFCNB010000004.1"/>
</dbReference>
<dbReference type="AlphaFoldDB" id="A0A941AII6"/>
<dbReference type="Proteomes" id="UP000674234">
    <property type="component" value="Unassembled WGS sequence"/>
</dbReference>
<accession>A0A941AII6</accession>
<evidence type="ECO:0000313" key="1">
    <source>
        <dbReference type="EMBL" id="MBP2703902.1"/>
    </source>
</evidence>
<gene>
    <name evidence="1" type="ORF">JOL79_08790</name>
</gene>
<name>A0A941AII6_9ACTN</name>
<proteinExistence type="predicted"/>
<dbReference type="EMBL" id="JAFCNB010000004">
    <property type="protein sequence ID" value="MBP2703902.1"/>
    <property type="molecule type" value="Genomic_DNA"/>
</dbReference>
<organism evidence="1 2">
    <name type="scientific">Microbispora oryzae</name>
    <dbReference type="NCBI Taxonomy" id="2806554"/>
    <lineage>
        <taxon>Bacteria</taxon>
        <taxon>Bacillati</taxon>
        <taxon>Actinomycetota</taxon>
        <taxon>Actinomycetes</taxon>
        <taxon>Streptosporangiales</taxon>
        <taxon>Streptosporangiaceae</taxon>
        <taxon>Microbispora</taxon>
    </lineage>
</organism>
<protein>
    <submittedName>
        <fullName evidence="1">Uncharacterized protein</fullName>
    </submittedName>
</protein>
<keyword evidence="2" id="KW-1185">Reference proteome</keyword>
<dbReference type="PROSITE" id="PS51257">
    <property type="entry name" value="PROKAR_LIPOPROTEIN"/>
    <property type="match status" value="1"/>
</dbReference>
<evidence type="ECO:0000313" key="2">
    <source>
        <dbReference type="Proteomes" id="UP000674234"/>
    </source>
</evidence>
<comment type="caution">
    <text evidence="1">The sequence shown here is derived from an EMBL/GenBank/DDBJ whole genome shotgun (WGS) entry which is preliminary data.</text>
</comment>